<sequence>MRKIYGLFVVFVLLFFTSCPSPGFDSIDGKEISGNDYKLAKGAILYSVNNIGSYSENGVGSSSRAIDSKLTVYEIVNAISSTEEYLSSYMKMMETPVADNSYYLSFSLETQFGKAQFSFDFVNEAGFNDGIPQASVFSLNNDSFTIYIGLDNIQFNNISSAASADVSYQDSRLSGYSLKYQLIEGAGYLKFADIYMGLDRITFTEAQKREIREELKNVSSNVYFDGDVVPDDNYGTLTDVGITAVNDLFSSFSEDLDSGNLTFGSSLLRYVMNTTPDSAFARENNFKLKSDGLEYVISEYDTSDYPLKERRYGITGLAYMDRISLKLESNGYLKQIRAYTDDGQVSYHWPSLDELKLMTSYTSNGDRKPDSALIDNNLKFLIRLLVEKPYGWDQIITQLKEGKSKTFRENDYTYTGSVGFIEGNEYTLVLTIRDEYGFETNLKVIGSINGDQVSLSSFKVNEESLSMSNFTQELNETLEKAIKSCESITF</sequence>
<dbReference type="Proteomes" id="UP000823936">
    <property type="component" value="Unassembled WGS sequence"/>
</dbReference>
<dbReference type="EMBL" id="DXHU01000006">
    <property type="protein sequence ID" value="HIV98559.1"/>
    <property type="molecule type" value="Genomic_DNA"/>
</dbReference>
<evidence type="ECO:0000313" key="2">
    <source>
        <dbReference type="EMBL" id="HIV98559.1"/>
    </source>
</evidence>
<proteinExistence type="predicted"/>
<protein>
    <recommendedName>
        <fullName evidence="4">Lipoprotein</fullName>
    </recommendedName>
</protein>
<accession>A0A9D1PTE6</accession>
<organism evidence="2 3">
    <name type="scientific">Candidatus Ornithospirochaeta avicola</name>
    <dbReference type="NCBI Taxonomy" id="2840896"/>
    <lineage>
        <taxon>Bacteria</taxon>
        <taxon>Pseudomonadati</taxon>
        <taxon>Spirochaetota</taxon>
        <taxon>Spirochaetia</taxon>
        <taxon>Spirochaetales</taxon>
        <taxon>Spirochaetaceae</taxon>
        <taxon>Spirochaetaceae incertae sedis</taxon>
        <taxon>Candidatus Ornithospirochaeta</taxon>
    </lineage>
</organism>
<feature type="chain" id="PRO_5039171111" description="Lipoprotein" evidence="1">
    <location>
        <begin position="24"/>
        <end position="490"/>
    </location>
</feature>
<name>A0A9D1PTE6_9SPIO</name>
<feature type="signal peptide" evidence="1">
    <location>
        <begin position="1"/>
        <end position="23"/>
    </location>
</feature>
<keyword evidence="1" id="KW-0732">Signal</keyword>
<comment type="caution">
    <text evidence="2">The sequence shown here is derived from an EMBL/GenBank/DDBJ whole genome shotgun (WGS) entry which is preliminary data.</text>
</comment>
<dbReference type="PROSITE" id="PS51257">
    <property type="entry name" value="PROKAR_LIPOPROTEIN"/>
    <property type="match status" value="1"/>
</dbReference>
<evidence type="ECO:0000256" key="1">
    <source>
        <dbReference type="SAM" id="SignalP"/>
    </source>
</evidence>
<reference evidence="2" key="1">
    <citation type="journal article" date="2021" name="PeerJ">
        <title>Extensive microbial diversity within the chicken gut microbiome revealed by metagenomics and culture.</title>
        <authorList>
            <person name="Gilroy R."/>
            <person name="Ravi A."/>
            <person name="Getino M."/>
            <person name="Pursley I."/>
            <person name="Horton D.L."/>
            <person name="Alikhan N.F."/>
            <person name="Baker D."/>
            <person name="Gharbi K."/>
            <person name="Hall N."/>
            <person name="Watson M."/>
            <person name="Adriaenssens E.M."/>
            <person name="Foster-Nyarko E."/>
            <person name="Jarju S."/>
            <person name="Secka A."/>
            <person name="Antonio M."/>
            <person name="Oren A."/>
            <person name="Chaudhuri R.R."/>
            <person name="La Ragione R."/>
            <person name="Hildebrand F."/>
            <person name="Pallen M.J."/>
        </authorList>
    </citation>
    <scope>NUCLEOTIDE SEQUENCE</scope>
    <source>
        <strain evidence="2">Gambia11-129</strain>
    </source>
</reference>
<evidence type="ECO:0000313" key="3">
    <source>
        <dbReference type="Proteomes" id="UP000823936"/>
    </source>
</evidence>
<gene>
    <name evidence="2" type="ORF">IAB12_02115</name>
</gene>
<reference evidence="2" key="2">
    <citation type="submission" date="2021-04" db="EMBL/GenBank/DDBJ databases">
        <authorList>
            <person name="Gilroy R."/>
        </authorList>
    </citation>
    <scope>NUCLEOTIDE SEQUENCE</scope>
    <source>
        <strain evidence="2">Gambia11-129</strain>
    </source>
</reference>
<evidence type="ECO:0008006" key="4">
    <source>
        <dbReference type="Google" id="ProtNLM"/>
    </source>
</evidence>
<dbReference type="AlphaFoldDB" id="A0A9D1PTE6"/>